<gene>
    <name evidence="1" type="ORF">AFUS01_LOCUS40571</name>
</gene>
<dbReference type="Proteomes" id="UP000708208">
    <property type="component" value="Unassembled WGS sequence"/>
</dbReference>
<comment type="caution">
    <text evidence="1">The sequence shown here is derived from an EMBL/GenBank/DDBJ whole genome shotgun (WGS) entry which is preliminary data.</text>
</comment>
<sequence>YAHPRGKYFLKKDSCSPELLAVKIPYLRLN</sequence>
<protein>
    <submittedName>
        <fullName evidence="1">Uncharacterized protein</fullName>
    </submittedName>
</protein>
<evidence type="ECO:0000313" key="1">
    <source>
        <dbReference type="EMBL" id="CAG7830792.1"/>
    </source>
</evidence>
<evidence type="ECO:0000313" key="2">
    <source>
        <dbReference type="Proteomes" id="UP000708208"/>
    </source>
</evidence>
<name>A0A8J2L999_9HEXA</name>
<dbReference type="EMBL" id="CAJVCH010557562">
    <property type="protein sequence ID" value="CAG7830792.1"/>
    <property type="molecule type" value="Genomic_DNA"/>
</dbReference>
<accession>A0A8J2L999</accession>
<feature type="non-terminal residue" evidence="1">
    <location>
        <position position="30"/>
    </location>
</feature>
<keyword evidence="2" id="KW-1185">Reference proteome</keyword>
<dbReference type="AlphaFoldDB" id="A0A8J2L999"/>
<reference evidence="1" key="1">
    <citation type="submission" date="2021-06" db="EMBL/GenBank/DDBJ databases">
        <authorList>
            <person name="Hodson N. C."/>
            <person name="Mongue J. A."/>
            <person name="Jaron S. K."/>
        </authorList>
    </citation>
    <scope>NUCLEOTIDE SEQUENCE</scope>
</reference>
<organism evidence="1 2">
    <name type="scientific">Allacma fusca</name>
    <dbReference type="NCBI Taxonomy" id="39272"/>
    <lineage>
        <taxon>Eukaryota</taxon>
        <taxon>Metazoa</taxon>
        <taxon>Ecdysozoa</taxon>
        <taxon>Arthropoda</taxon>
        <taxon>Hexapoda</taxon>
        <taxon>Collembola</taxon>
        <taxon>Symphypleona</taxon>
        <taxon>Sminthuridae</taxon>
        <taxon>Allacma</taxon>
    </lineage>
</organism>
<proteinExistence type="predicted"/>